<dbReference type="SUPFAM" id="SSF51556">
    <property type="entry name" value="Metallo-dependent hydrolases"/>
    <property type="match status" value="1"/>
</dbReference>
<sequence length="288" mass="32208">MCSIRKCGERCGKIWRSDAMNSSESLDCPIIDGHTHLGLEAFIVKPIPEAKQQRPAFRDRMENRYEALIERLDCNQVDQAVAFPFPLEEVDTETANRYVLEASQAYPERIIPFVLIGDRIEYWLQQGARGVKQHFLMAPDRFDLSTAYRAIAEAGVPLIAHLTTREGPGIPAQIRAIRQMAPTLTLIVAHMGRRVPNTGEGVEEHLAELREMEQVYLETSTVREPQTIATAVEVLGDERIVYGSDFPFNSYLDADPMAVELETIRQAQLPSSSLARVLGGNLARCLGS</sequence>
<dbReference type="AlphaFoldDB" id="A0A9D5K190"/>
<dbReference type="EMBL" id="WJJP01000762">
    <property type="protein sequence ID" value="MBD3327596.1"/>
    <property type="molecule type" value="Genomic_DNA"/>
</dbReference>
<dbReference type="InterPro" id="IPR032465">
    <property type="entry name" value="ACMSD"/>
</dbReference>
<dbReference type="Gene3D" id="3.20.20.140">
    <property type="entry name" value="Metal-dependent hydrolases"/>
    <property type="match status" value="1"/>
</dbReference>
<dbReference type="GO" id="GO:0016787">
    <property type="term" value="F:hydrolase activity"/>
    <property type="evidence" value="ECO:0007669"/>
    <property type="project" value="InterPro"/>
</dbReference>
<name>A0A9D5K190_9BACT</name>
<dbReference type="InterPro" id="IPR032466">
    <property type="entry name" value="Metal_Hydrolase"/>
</dbReference>
<gene>
    <name evidence="3" type="ORF">GF339_23635</name>
</gene>
<keyword evidence="1" id="KW-0456">Lyase</keyword>
<organism evidence="3 4">
    <name type="scientific">candidate division KSB3 bacterium</name>
    <dbReference type="NCBI Taxonomy" id="2044937"/>
    <lineage>
        <taxon>Bacteria</taxon>
        <taxon>candidate division KSB3</taxon>
    </lineage>
</organism>
<dbReference type="PANTHER" id="PTHR21240:SF28">
    <property type="entry name" value="ISO-OROTATE DECARBOXYLASE (EUROFUNG)"/>
    <property type="match status" value="1"/>
</dbReference>
<feature type="domain" description="Amidohydrolase-related" evidence="2">
    <location>
        <begin position="31"/>
        <end position="286"/>
    </location>
</feature>
<dbReference type="Proteomes" id="UP000649604">
    <property type="component" value="Unassembled WGS sequence"/>
</dbReference>
<dbReference type="GO" id="GO:0005737">
    <property type="term" value="C:cytoplasm"/>
    <property type="evidence" value="ECO:0007669"/>
    <property type="project" value="TreeGrafter"/>
</dbReference>
<evidence type="ECO:0000313" key="3">
    <source>
        <dbReference type="EMBL" id="MBD3327596.1"/>
    </source>
</evidence>
<dbReference type="GO" id="GO:0016831">
    <property type="term" value="F:carboxy-lyase activity"/>
    <property type="evidence" value="ECO:0007669"/>
    <property type="project" value="InterPro"/>
</dbReference>
<dbReference type="GO" id="GO:0019748">
    <property type="term" value="P:secondary metabolic process"/>
    <property type="evidence" value="ECO:0007669"/>
    <property type="project" value="TreeGrafter"/>
</dbReference>
<protein>
    <submittedName>
        <fullName evidence="3">Amidohydrolase family protein</fullName>
    </submittedName>
</protein>
<comment type="caution">
    <text evidence="3">The sequence shown here is derived from an EMBL/GenBank/DDBJ whole genome shotgun (WGS) entry which is preliminary data.</text>
</comment>
<dbReference type="PANTHER" id="PTHR21240">
    <property type="entry name" value="2-AMINO-3-CARBOXYLMUCONATE-6-SEMIALDEHYDE DECARBOXYLASE"/>
    <property type="match status" value="1"/>
</dbReference>
<dbReference type="Pfam" id="PF04909">
    <property type="entry name" value="Amidohydro_2"/>
    <property type="match status" value="1"/>
</dbReference>
<evidence type="ECO:0000256" key="1">
    <source>
        <dbReference type="ARBA" id="ARBA00023239"/>
    </source>
</evidence>
<evidence type="ECO:0000313" key="4">
    <source>
        <dbReference type="Proteomes" id="UP000649604"/>
    </source>
</evidence>
<proteinExistence type="predicted"/>
<dbReference type="InterPro" id="IPR006680">
    <property type="entry name" value="Amidohydro-rel"/>
</dbReference>
<accession>A0A9D5K190</accession>
<reference evidence="3" key="1">
    <citation type="submission" date="2019-11" db="EMBL/GenBank/DDBJ databases">
        <title>Microbial mats filling the niche in hypersaline microbial mats.</title>
        <authorList>
            <person name="Wong H.L."/>
            <person name="Macleod F.I."/>
            <person name="White R.A. III"/>
            <person name="Burns B.P."/>
        </authorList>
    </citation>
    <scope>NUCLEOTIDE SEQUENCE</scope>
    <source>
        <strain evidence="3">Rbin_158</strain>
    </source>
</reference>
<evidence type="ECO:0000259" key="2">
    <source>
        <dbReference type="Pfam" id="PF04909"/>
    </source>
</evidence>